<evidence type="ECO:0000256" key="6">
    <source>
        <dbReference type="ARBA" id="ARBA00022741"/>
    </source>
</evidence>
<evidence type="ECO:0000256" key="1">
    <source>
        <dbReference type="ARBA" id="ARBA00001946"/>
    </source>
</evidence>
<dbReference type="InterPro" id="IPR052038">
    <property type="entry name" value="Type-VII_TA_antitoxin"/>
</dbReference>
<keyword evidence="3" id="KW-0808">Transferase</keyword>
<dbReference type="Gene3D" id="3.30.460.10">
    <property type="entry name" value="Beta Polymerase, domain 2"/>
    <property type="match status" value="1"/>
</dbReference>
<comment type="cofactor">
    <cofactor evidence="1">
        <name>Mg(2+)</name>
        <dbReference type="ChEBI" id="CHEBI:18420"/>
    </cofactor>
</comment>
<feature type="domain" description="HTH arsR-type" evidence="10">
    <location>
        <begin position="21"/>
        <end position="60"/>
    </location>
</feature>
<dbReference type="PANTHER" id="PTHR33571">
    <property type="entry name" value="SSL8005 PROTEIN"/>
    <property type="match status" value="1"/>
</dbReference>
<dbReference type="PANTHER" id="PTHR33571:SF12">
    <property type="entry name" value="BSL3053 PROTEIN"/>
    <property type="match status" value="1"/>
</dbReference>
<dbReference type="Pfam" id="PF01909">
    <property type="entry name" value="NTP_transf_2"/>
    <property type="match status" value="1"/>
</dbReference>
<dbReference type="SUPFAM" id="SSF81301">
    <property type="entry name" value="Nucleotidyltransferase"/>
    <property type="match status" value="1"/>
</dbReference>
<keyword evidence="5" id="KW-0479">Metal-binding</keyword>
<evidence type="ECO:0000256" key="9">
    <source>
        <dbReference type="ARBA" id="ARBA00038276"/>
    </source>
</evidence>
<comment type="similarity">
    <text evidence="9">Belongs to the MntA antitoxin family.</text>
</comment>
<evidence type="ECO:0000259" key="11">
    <source>
        <dbReference type="Pfam" id="PF01909"/>
    </source>
</evidence>
<keyword evidence="6" id="KW-0547">Nucleotide-binding</keyword>
<dbReference type="AlphaFoldDB" id="A0A7J5E153"/>
<evidence type="ECO:0000256" key="2">
    <source>
        <dbReference type="ARBA" id="ARBA00022649"/>
    </source>
</evidence>
<dbReference type="RefSeq" id="WP_151579359.1">
    <property type="nucleotide sequence ID" value="NZ_WBVM01000001.1"/>
</dbReference>
<dbReference type="Gene3D" id="1.10.10.60">
    <property type="entry name" value="Homeodomain-like"/>
    <property type="match status" value="1"/>
</dbReference>
<evidence type="ECO:0000256" key="7">
    <source>
        <dbReference type="ARBA" id="ARBA00022840"/>
    </source>
</evidence>
<name>A0A7J5E153_NOCSI</name>
<dbReference type="GO" id="GO:0003700">
    <property type="term" value="F:DNA-binding transcription factor activity"/>
    <property type="evidence" value="ECO:0007669"/>
    <property type="project" value="InterPro"/>
</dbReference>
<keyword evidence="2" id="KW-1277">Toxin-antitoxin system</keyword>
<evidence type="ECO:0000259" key="10">
    <source>
        <dbReference type="Pfam" id="PF01022"/>
    </source>
</evidence>
<proteinExistence type="inferred from homology"/>
<evidence type="ECO:0000256" key="4">
    <source>
        <dbReference type="ARBA" id="ARBA00022695"/>
    </source>
</evidence>
<keyword evidence="8" id="KW-0460">Magnesium</keyword>
<evidence type="ECO:0000256" key="8">
    <source>
        <dbReference type="ARBA" id="ARBA00022842"/>
    </source>
</evidence>
<dbReference type="GO" id="GO:0005524">
    <property type="term" value="F:ATP binding"/>
    <property type="evidence" value="ECO:0007669"/>
    <property type="project" value="UniProtKB-KW"/>
</dbReference>
<dbReference type="InterPro" id="IPR002934">
    <property type="entry name" value="Polymerase_NTP_transf_dom"/>
</dbReference>
<organism evidence="12 13">
    <name type="scientific">Nocardioides simplex</name>
    <name type="common">Arthrobacter simplex</name>
    <dbReference type="NCBI Taxonomy" id="2045"/>
    <lineage>
        <taxon>Bacteria</taxon>
        <taxon>Bacillati</taxon>
        <taxon>Actinomycetota</taxon>
        <taxon>Actinomycetes</taxon>
        <taxon>Propionibacteriales</taxon>
        <taxon>Nocardioidaceae</taxon>
        <taxon>Pimelobacter</taxon>
    </lineage>
</organism>
<keyword evidence="4" id="KW-0548">Nucleotidyltransferase</keyword>
<evidence type="ECO:0000313" key="12">
    <source>
        <dbReference type="EMBL" id="KAB2811939.1"/>
    </source>
</evidence>
<gene>
    <name evidence="12" type="ORF">F9L07_08870</name>
</gene>
<dbReference type="Pfam" id="PF01022">
    <property type="entry name" value="HTH_5"/>
    <property type="match status" value="1"/>
</dbReference>
<dbReference type="CDD" id="cd05403">
    <property type="entry name" value="NT_KNTase_like"/>
    <property type="match status" value="1"/>
</dbReference>
<keyword evidence="7" id="KW-0067">ATP-binding</keyword>
<comment type="caution">
    <text evidence="12">The sequence shown here is derived from an EMBL/GenBank/DDBJ whole genome shotgun (WGS) entry which is preliminary data.</text>
</comment>
<protein>
    <submittedName>
        <fullName evidence="12">ArsR family transcriptional regulator</fullName>
    </submittedName>
</protein>
<evidence type="ECO:0000256" key="3">
    <source>
        <dbReference type="ARBA" id="ARBA00022679"/>
    </source>
</evidence>
<dbReference type="GO" id="GO:0046872">
    <property type="term" value="F:metal ion binding"/>
    <property type="evidence" value="ECO:0007669"/>
    <property type="project" value="UniProtKB-KW"/>
</dbReference>
<dbReference type="InterPro" id="IPR043519">
    <property type="entry name" value="NT_sf"/>
</dbReference>
<reference evidence="12 13" key="1">
    <citation type="submission" date="2019-09" db="EMBL/GenBank/DDBJ databases">
        <title>Pimelobacter sp. isolated from Paulinella.</title>
        <authorList>
            <person name="Jeong S.E."/>
        </authorList>
    </citation>
    <scope>NUCLEOTIDE SEQUENCE [LARGE SCALE GENOMIC DNA]</scope>
    <source>
        <strain evidence="12 13">Pch-N</strain>
    </source>
</reference>
<sequence length="157" mass="17087">MSLLAEYRVARRDEDVARLRRVLALRAMSASGMSQREIAGALGITQPAVSQQLKAARELGDVHPETLLDAAAPVLRTLAADRGYRRLAVFGSVARREARPDSDIDLLVEAPAGTSSFDFLGFKQLVEQVLGREVDLVEYGGLTPTLDDDVRREAVAL</sequence>
<evidence type="ECO:0000313" key="13">
    <source>
        <dbReference type="Proteomes" id="UP000449906"/>
    </source>
</evidence>
<dbReference type="Proteomes" id="UP000449906">
    <property type="component" value="Unassembled WGS sequence"/>
</dbReference>
<feature type="domain" description="Polymerase nucleotidyl transferase" evidence="11">
    <location>
        <begin position="86"/>
        <end position="147"/>
    </location>
</feature>
<accession>A0A7J5E153</accession>
<dbReference type="EMBL" id="WBVM01000001">
    <property type="protein sequence ID" value="KAB2811939.1"/>
    <property type="molecule type" value="Genomic_DNA"/>
</dbReference>
<evidence type="ECO:0000256" key="5">
    <source>
        <dbReference type="ARBA" id="ARBA00022723"/>
    </source>
</evidence>
<dbReference type="InterPro" id="IPR001845">
    <property type="entry name" value="HTH_ArsR_DNA-bd_dom"/>
</dbReference>
<dbReference type="GO" id="GO:0016779">
    <property type="term" value="F:nucleotidyltransferase activity"/>
    <property type="evidence" value="ECO:0007669"/>
    <property type="project" value="UniProtKB-KW"/>
</dbReference>